<dbReference type="PROSITE" id="PS50404">
    <property type="entry name" value="GST_NTER"/>
    <property type="match status" value="1"/>
</dbReference>
<dbReference type="Gene3D" id="3.40.30.10">
    <property type="entry name" value="Glutaredoxin"/>
    <property type="match status" value="1"/>
</dbReference>
<accession>A0AAP6JF97</accession>
<protein>
    <submittedName>
        <fullName evidence="2">Glutathione S-transferase N-terminal domain-containing protein</fullName>
    </submittedName>
</protein>
<comment type="caution">
    <text evidence="2">The sequence shown here is derived from an EMBL/GenBank/DDBJ whole genome shotgun (WGS) entry which is preliminary data.</text>
</comment>
<organism evidence="2 3">
    <name type="scientific">Natronospira elongata</name>
    <dbReference type="NCBI Taxonomy" id="3110268"/>
    <lineage>
        <taxon>Bacteria</taxon>
        <taxon>Pseudomonadati</taxon>
        <taxon>Pseudomonadota</taxon>
        <taxon>Gammaproteobacteria</taxon>
        <taxon>Natronospirales</taxon>
        <taxon>Natronospiraceae</taxon>
        <taxon>Natronospira</taxon>
    </lineage>
</organism>
<evidence type="ECO:0000313" key="2">
    <source>
        <dbReference type="EMBL" id="MEA5445551.1"/>
    </source>
</evidence>
<evidence type="ECO:0000259" key="1">
    <source>
        <dbReference type="PROSITE" id="PS50404"/>
    </source>
</evidence>
<dbReference type="Proteomes" id="UP001302316">
    <property type="component" value="Unassembled WGS sequence"/>
</dbReference>
<sequence>MSSQVDIIGRQSSHYTRMTRIVAEELGLEYRLQPIFDLMSDDPETYAGNPALKLPVLKLDGQAIYGSVNICRALAQTAPGRLQINWPWDAETPLLMNAHETLAHAMAMAMEVEVVVHERVEKRLPDTASRKRRQSLINSLSWLDTHLNDILRQLPPRDLSLFETGLYCLLTHLPFRNPMDLPPMPNLAAFERDFGSRASAQATPYRFDKPPE</sequence>
<dbReference type="InterPro" id="IPR036249">
    <property type="entry name" value="Thioredoxin-like_sf"/>
</dbReference>
<reference evidence="2 3" key="1">
    <citation type="submission" date="2023-12" db="EMBL/GenBank/DDBJ databases">
        <title>Whole-genome sequencing of halo(alkali)philic microorganisms from hypersaline lakes.</title>
        <authorList>
            <person name="Sorokin D.Y."/>
            <person name="Merkel A.Y."/>
            <person name="Messina E."/>
            <person name="Yakimov M."/>
        </authorList>
    </citation>
    <scope>NUCLEOTIDE SEQUENCE [LARGE SCALE GENOMIC DNA]</scope>
    <source>
        <strain evidence="2 3">AB-CW1</strain>
    </source>
</reference>
<dbReference type="Gene3D" id="1.20.1050.10">
    <property type="match status" value="1"/>
</dbReference>
<dbReference type="CDD" id="cd00570">
    <property type="entry name" value="GST_N_family"/>
    <property type="match status" value="1"/>
</dbReference>
<evidence type="ECO:0000313" key="3">
    <source>
        <dbReference type="Proteomes" id="UP001302316"/>
    </source>
</evidence>
<dbReference type="Pfam" id="PF13409">
    <property type="entry name" value="GST_N_2"/>
    <property type="match status" value="1"/>
</dbReference>
<keyword evidence="3" id="KW-1185">Reference proteome</keyword>
<dbReference type="InterPro" id="IPR004045">
    <property type="entry name" value="Glutathione_S-Trfase_N"/>
</dbReference>
<dbReference type="SUPFAM" id="SSF52833">
    <property type="entry name" value="Thioredoxin-like"/>
    <property type="match status" value="1"/>
</dbReference>
<name>A0AAP6JF97_9GAMM</name>
<dbReference type="RefSeq" id="WP_346051180.1">
    <property type="nucleotide sequence ID" value="NZ_JAYGII010000011.1"/>
</dbReference>
<gene>
    <name evidence="2" type="ORF">VCB98_06940</name>
</gene>
<dbReference type="EMBL" id="JAYGII010000011">
    <property type="protein sequence ID" value="MEA5445551.1"/>
    <property type="molecule type" value="Genomic_DNA"/>
</dbReference>
<feature type="domain" description="GST N-terminal" evidence="1">
    <location>
        <begin position="3"/>
        <end position="82"/>
    </location>
</feature>
<dbReference type="AlphaFoldDB" id="A0AAP6JF97"/>
<proteinExistence type="predicted"/>